<evidence type="ECO:0000256" key="2">
    <source>
        <dbReference type="ARBA" id="ARBA00006577"/>
    </source>
</evidence>
<evidence type="ECO:0000256" key="5">
    <source>
        <dbReference type="PROSITE-ProRule" id="PRU00277"/>
    </source>
</evidence>
<gene>
    <name evidence="8" type="ORF">Kalk_05810</name>
</gene>
<evidence type="ECO:0000256" key="4">
    <source>
        <dbReference type="ARBA" id="ARBA00023235"/>
    </source>
</evidence>
<dbReference type="PANTHER" id="PTHR47861:SF4">
    <property type="entry name" value="FKBP-TYPE 16 KDA PEPTIDYL-PROLYL CIS-TRANS ISOMERASE"/>
    <property type="match status" value="1"/>
</dbReference>
<keyword evidence="4 5" id="KW-0413">Isomerase</keyword>
<evidence type="ECO:0000256" key="3">
    <source>
        <dbReference type="ARBA" id="ARBA00023110"/>
    </source>
</evidence>
<dbReference type="KEGG" id="kak:Kalk_05810"/>
<evidence type="ECO:0000256" key="6">
    <source>
        <dbReference type="RuleBase" id="RU003915"/>
    </source>
</evidence>
<sequence>MSEQRIGPGKRVTLHFSVLLMDGSVVDTTKQKAPATFTVGDGNLLPGFEQSVFGLKAGDKRSIVLEAENAFGPHNPDNIQTMRRGAFSRDMALEPGLIVSFADKSKAELPGLIQSVTEDQVVVDFNHPLAGKDLTFQVEIINVVDADSQAVQLQ</sequence>
<dbReference type="OrthoDB" id="9808891at2"/>
<keyword evidence="3 5" id="KW-0697">Rotamase</keyword>
<name>A0A2K9LIA2_9GAMM</name>
<dbReference type="Proteomes" id="UP000235116">
    <property type="component" value="Chromosome"/>
</dbReference>
<dbReference type="NCBIfam" id="NF011676">
    <property type="entry name" value="PRK15095.1"/>
    <property type="match status" value="1"/>
</dbReference>
<dbReference type="PROSITE" id="PS50059">
    <property type="entry name" value="FKBP_PPIASE"/>
    <property type="match status" value="1"/>
</dbReference>
<dbReference type="EC" id="5.2.1.8" evidence="6"/>
<dbReference type="AlphaFoldDB" id="A0A2K9LIA2"/>
<feature type="domain" description="PPIase FKBP-type" evidence="7">
    <location>
        <begin position="9"/>
        <end position="75"/>
    </location>
</feature>
<keyword evidence="9" id="KW-1185">Reference proteome</keyword>
<dbReference type="GO" id="GO:0003755">
    <property type="term" value="F:peptidyl-prolyl cis-trans isomerase activity"/>
    <property type="evidence" value="ECO:0007669"/>
    <property type="project" value="UniProtKB-UniRule"/>
</dbReference>
<dbReference type="InterPro" id="IPR046357">
    <property type="entry name" value="PPIase_dom_sf"/>
</dbReference>
<evidence type="ECO:0000259" key="7">
    <source>
        <dbReference type="PROSITE" id="PS50059"/>
    </source>
</evidence>
<accession>A0A2K9LIA2</accession>
<evidence type="ECO:0000313" key="9">
    <source>
        <dbReference type="Proteomes" id="UP000235116"/>
    </source>
</evidence>
<comment type="similarity">
    <text evidence="2 6">Belongs to the FKBP-type PPIase family.</text>
</comment>
<dbReference type="InterPro" id="IPR001179">
    <property type="entry name" value="PPIase_FKBP_dom"/>
</dbReference>
<reference evidence="9" key="1">
    <citation type="submission" date="2017-08" db="EMBL/GenBank/DDBJ databases">
        <title>Direct submision.</title>
        <authorList>
            <person name="Kim S.-J."/>
            <person name="Rhee S.-K."/>
        </authorList>
    </citation>
    <scope>NUCLEOTIDE SEQUENCE [LARGE SCALE GENOMIC DNA]</scope>
    <source>
        <strain evidence="9">GI5</strain>
    </source>
</reference>
<evidence type="ECO:0000256" key="1">
    <source>
        <dbReference type="ARBA" id="ARBA00000971"/>
    </source>
</evidence>
<dbReference type="EMBL" id="CP022684">
    <property type="protein sequence ID" value="AUM11967.1"/>
    <property type="molecule type" value="Genomic_DNA"/>
</dbReference>
<dbReference type="PANTHER" id="PTHR47861">
    <property type="entry name" value="FKBP-TYPE PEPTIDYL-PROLYL CIS-TRANS ISOMERASE SLYD"/>
    <property type="match status" value="1"/>
</dbReference>
<dbReference type="Pfam" id="PF00254">
    <property type="entry name" value="FKBP_C"/>
    <property type="match status" value="1"/>
</dbReference>
<proteinExistence type="inferred from homology"/>
<protein>
    <recommendedName>
        <fullName evidence="6">Peptidyl-prolyl cis-trans isomerase</fullName>
        <ecNumber evidence="6">5.2.1.8</ecNumber>
    </recommendedName>
</protein>
<organism evidence="8 9">
    <name type="scientific">Ketobacter alkanivorans</name>
    <dbReference type="NCBI Taxonomy" id="1917421"/>
    <lineage>
        <taxon>Bacteria</taxon>
        <taxon>Pseudomonadati</taxon>
        <taxon>Pseudomonadota</taxon>
        <taxon>Gammaproteobacteria</taxon>
        <taxon>Pseudomonadales</taxon>
        <taxon>Ketobacteraceae</taxon>
        <taxon>Ketobacter</taxon>
    </lineage>
</organism>
<dbReference type="RefSeq" id="WP_101893304.1">
    <property type="nucleotide sequence ID" value="NZ_CP022684.1"/>
</dbReference>
<comment type="catalytic activity">
    <reaction evidence="1 5 6">
        <text>[protein]-peptidylproline (omega=180) = [protein]-peptidylproline (omega=0)</text>
        <dbReference type="Rhea" id="RHEA:16237"/>
        <dbReference type="Rhea" id="RHEA-COMP:10747"/>
        <dbReference type="Rhea" id="RHEA-COMP:10748"/>
        <dbReference type="ChEBI" id="CHEBI:83833"/>
        <dbReference type="ChEBI" id="CHEBI:83834"/>
        <dbReference type="EC" id="5.2.1.8"/>
    </reaction>
</comment>
<dbReference type="SUPFAM" id="SSF54534">
    <property type="entry name" value="FKBP-like"/>
    <property type="match status" value="1"/>
</dbReference>
<dbReference type="Gene3D" id="3.10.50.40">
    <property type="match status" value="1"/>
</dbReference>
<evidence type="ECO:0000313" key="8">
    <source>
        <dbReference type="EMBL" id="AUM11967.1"/>
    </source>
</evidence>